<comment type="caution">
    <text evidence="1">The sequence shown here is derived from an EMBL/GenBank/DDBJ whole genome shotgun (WGS) entry which is preliminary data.</text>
</comment>
<evidence type="ECO:0008006" key="3">
    <source>
        <dbReference type="Google" id="ProtNLM"/>
    </source>
</evidence>
<protein>
    <recommendedName>
        <fullName evidence="3">TIGR03984 family CRISPR-associated protein</fullName>
    </recommendedName>
</protein>
<reference evidence="1 2" key="1">
    <citation type="submission" date="2019-03" db="EMBL/GenBank/DDBJ databases">
        <title>Draft genome sequences of two Veillonella tobetsuensis clinical isolates from intraoperative bronchial fluids of elderly patients with pulmonary carcinoma.</title>
        <authorList>
            <person name="Akiyama T."/>
        </authorList>
    </citation>
    <scope>NUCLEOTIDE SEQUENCE [LARGE SCALE GENOMIC DNA]</scope>
    <source>
        <strain evidence="1 2">PAGU 1579</strain>
    </source>
</reference>
<dbReference type="InterPro" id="IPR023815">
    <property type="entry name" value="CRISPR-assoc_Csx19"/>
</dbReference>
<proteinExistence type="predicted"/>
<evidence type="ECO:0000313" key="1">
    <source>
        <dbReference type="EMBL" id="GCL68403.1"/>
    </source>
</evidence>
<evidence type="ECO:0000313" key="2">
    <source>
        <dbReference type="Proteomes" id="UP000303581"/>
    </source>
</evidence>
<dbReference type="AlphaFoldDB" id="A0A480B4A5"/>
<dbReference type="NCBIfam" id="TIGR03984">
    <property type="entry name" value="CRISPR-associated protein Csx19"/>
    <property type="match status" value="1"/>
</dbReference>
<sequence>MSKELQRHEGVYTKTSGTCGALADVNITTVAKEHMQHDGLVVIWSVHEVKWGHYKNGAFQFSDGTNAIENAYLQEMRIFNDIEELRIIVQNGSVVYRYISDASGESVSYVDSTSRMIGENDAGYAQLHKIEGFTHLVDTGRKLSQIIPVTATKQYCYLTTRNYIGYLDNHQASYTDYRYVSIVDKEA</sequence>
<organism evidence="1 2">
    <name type="scientific">Veillonella tobetsuensis</name>
    <dbReference type="NCBI Taxonomy" id="1110546"/>
    <lineage>
        <taxon>Bacteria</taxon>
        <taxon>Bacillati</taxon>
        <taxon>Bacillota</taxon>
        <taxon>Negativicutes</taxon>
        <taxon>Veillonellales</taxon>
        <taxon>Veillonellaceae</taxon>
        <taxon>Veillonella</taxon>
    </lineage>
</organism>
<accession>A0A480B4A5</accession>
<keyword evidence="2" id="KW-1185">Reference proteome</keyword>
<gene>
    <name evidence="1" type="ORF">PAGU1579_01720</name>
</gene>
<name>A0A480B4A5_9FIRM</name>
<dbReference type="RefSeq" id="WP_137661488.1">
    <property type="nucleotide sequence ID" value="NZ_BJCR01000003.1"/>
</dbReference>
<dbReference type="EMBL" id="BJCR01000003">
    <property type="protein sequence ID" value="GCL68403.1"/>
    <property type="molecule type" value="Genomic_DNA"/>
</dbReference>
<dbReference type="Proteomes" id="UP000303581">
    <property type="component" value="Unassembled WGS sequence"/>
</dbReference>